<accession>A0A1L9URH1</accession>
<dbReference type="GeneID" id="93577594"/>
<organism evidence="2 3">
    <name type="scientific">Aspergillus brasiliensis (strain CBS 101740 / IMI 381727 / IBT 21946)</name>
    <dbReference type="NCBI Taxonomy" id="767769"/>
    <lineage>
        <taxon>Eukaryota</taxon>
        <taxon>Fungi</taxon>
        <taxon>Dikarya</taxon>
        <taxon>Ascomycota</taxon>
        <taxon>Pezizomycotina</taxon>
        <taxon>Eurotiomycetes</taxon>
        <taxon>Eurotiomycetidae</taxon>
        <taxon>Eurotiales</taxon>
        <taxon>Aspergillaceae</taxon>
        <taxon>Aspergillus</taxon>
        <taxon>Aspergillus subgen. Circumdati</taxon>
    </lineage>
</organism>
<gene>
    <name evidence="2" type="ORF">ASPBRDRAFT_440083</name>
</gene>
<dbReference type="OMA" id="ARCRIAF"/>
<feature type="compositionally biased region" description="Basic and acidic residues" evidence="1">
    <location>
        <begin position="238"/>
        <end position="248"/>
    </location>
</feature>
<sequence>MATASSNPSSVLKRAVLVSINTQEVLPFSRLRLAHDSNTNKGSISLEFEANITNLGSKSKMVLNIPPESVQDCTLAKPSNVRLFKNDWIKLLPAPVSSILNVITLSLTLGTPGTVRCQSGMESLCPAVAQDSDFSIFAKICKSRYLNIHFSTRQFKKSELDQLEDFSSALQEKCVQQEPLNYARHGIVEGDWRALGLFREPPPYSEERIFNQGQQTGPPLCHEGSSSTQVARKRYRDRRSIPFDKSDSDERQKRLMLDAVLSRRHSDILPYQRLQ</sequence>
<evidence type="ECO:0000313" key="2">
    <source>
        <dbReference type="EMBL" id="OJJ74200.1"/>
    </source>
</evidence>
<dbReference type="RefSeq" id="XP_067481448.1">
    <property type="nucleotide sequence ID" value="XM_067625106.1"/>
</dbReference>
<dbReference type="VEuPathDB" id="FungiDB:ASPBRDRAFT_440083"/>
<dbReference type="EMBL" id="KV878681">
    <property type="protein sequence ID" value="OJJ74200.1"/>
    <property type="molecule type" value="Genomic_DNA"/>
</dbReference>
<dbReference type="Proteomes" id="UP000184499">
    <property type="component" value="Unassembled WGS sequence"/>
</dbReference>
<feature type="region of interest" description="Disordered" evidence="1">
    <location>
        <begin position="210"/>
        <end position="248"/>
    </location>
</feature>
<reference evidence="3" key="1">
    <citation type="journal article" date="2017" name="Genome Biol.">
        <title>Comparative genomics reveals high biological diversity and specific adaptations in the industrially and medically important fungal genus Aspergillus.</title>
        <authorList>
            <person name="de Vries R.P."/>
            <person name="Riley R."/>
            <person name="Wiebenga A."/>
            <person name="Aguilar-Osorio G."/>
            <person name="Amillis S."/>
            <person name="Uchima C.A."/>
            <person name="Anderluh G."/>
            <person name="Asadollahi M."/>
            <person name="Askin M."/>
            <person name="Barry K."/>
            <person name="Battaglia E."/>
            <person name="Bayram O."/>
            <person name="Benocci T."/>
            <person name="Braus-Stromeyer S.A."/>
            <person name="Caldana C."/>
            <person name="Canovas D."/>
            <person name="Cerqueira G.C."/>
            <person name="Chen F."/>
            <person name="Chen W."/>
            <person name="Choi C."/>
            <person name="Clum A."/>
            <person name="Dos Santos R.A."/>
            <person name="Damasio A.R."/>
            <person name="Diallinas G."/>
            <person name="Emri T."/>
            <person name="Fekete E."/>
            <person name="Flipphi M."/>
            <person name="Freyberg S."/>
            <person name="Gallo A."/>
            <person name="Gournas C."/>
            <person name="Habgood R."/>
            <person name="Hainaut M."/>
            <person name="Harispe M.L."/>
            <person name="Henrissat B."/>
            <person name="Hilden K.S."/>
            <person name="Hope R."/>
            <person name="Hossain A."/>
            <person name="Karabika E."/>
            <person name="Karaffa L."/>
            <person name="Karanyi Z."/>
            <person name="Krasevec N."/>
            <person name="Kuo A."/>
            <person name="Kusch H."/>
            <person name="LaButti K."/>
            <person name="Lagendijk E.L."/>
            <person name="Lapidus A."/>
            <person name="Levasseur A."/>
            <person name="Lindquist E."/>
            <person name="Lipzen A."/>
            <person name="Logrieco A.F."/>
            <person name="MacCabe A."/>
            <person name="Maekelae M.R."/>
            <person name="Malavazi I."/>
            <person name="Melin P."/>
            <person name="Meyer V."/>
            <person name="Mielnichuk N."/>
            <person name="Miskei M."/>
            <person name="Molnar A.P."/>
            <person name="Mule G."/>
            <person name="Ngan C.Y."/>
            <person name="Orejas M."/>
            <person name="Orosz E."/>
            <person name="Ouedraogo J.P."/>
            <person name="Overkamp K.M."/>
            <person name="Park H.-S."/>
            <person name="Perrone G."/>
            <person name="Piumi F."/>
            <person name="Punt P.J."/>
            <person name="Ram A.F."/>
            <person name="Ramon A."/>
            <person name="Rauscher S."/>
            <person name="Record E."/>
            <person name="Riano-Pachon D.M."/>
            <person name="Robert V."/>
            <person name="Roehrig J."/>
            <person name="Ruller R."/>
            <person name="Salamov A."/>
            <person name="Salih N.S."/>
            <person name="Samson R.A."/>
            <person name="Sandor E."/>
            <person name="Sanguinetti M."/>
            <person name="Schuetze T."/>
            <person name="Sepcic K."/>
            <person name="Shelest E."/>
            <person name="Sherlock G."/>
            <person name="Sophianopoulou V."/>
            <person name="Squina F.M."/>
            <person name="Sun H."/>
            <person name="Susca A."/>
            <person name="Todd R.B."/>
            <person name="Tsang A."/>
            <person name="Unkles S.E."/>
            <person name="van de Wiele N."/>
            <person name="van Rossen-Uffink D."/>
            <person name="Oliveira J.V."/>
            <person name="Vesth T.C."/>
            <person name="Visser J."/>
            <person name="Yu J.-H."/>
            <person name="Zhou M."/>
            <person name="Andersen M.R."/>
            <person name="Archer D.B."/>
            <person name="Baker S.E."/>
            <person name="Benoit I."/>
            <person name="Brakhage A.A."/>
            <person name="Braus G.H."/>
            <person name="Fischer R."/>
            <person name="Frisvad J.C."/>
            <person name="Goldman G.H."/>
            <person name="Houbraken J."/>
            <person name="Oakley B."/>
            <person name="Pocsi I."/>
            <person name="Scazzocchio C."/>
            <person name="Seiboth B."/>
            <person name="vanKuyk P.A."/>
            <person name="Wortman J."/>
            <person name="Dyer P.S."/>
            <person name="Grigoriev I.V."/>
        </authorList>
    </citation>
    <scope>NUCLEOTIDE SEQUENCE [LARGE SCALE GENOMIC DNA]</scope>
    <source>
        <strain evidence="3">CBS 101740 / IMI 381727 / IBT 21946</strain>
    </source>
</reference>
<evidence type="ECO:0000256" key="1">
    <source>
        <dbReference type="SAM" id="MobiDB-lite"/>
    </source>
</evidence>
<evidence type="ECO:0000313" key="3">
    <source>
        <dbReference type="Proteomes" id="UP000184499"/>
    </source>
</evidence>
<protein>
    <submittedName>
        <fullName evidence="2">Uncharacterized protein</fullName>
    </submittedName>
</protein>
<name>A0A1L9URH1_ASPBC</name>
<keyword evidence="3" id="KW-1185">Reference proteome</keyword>
<proteinExistence type="predicted"/>
<dbReference type="AlphaFoldDB" id="A0A1L9URH1"/>
<dbReference type="OrthoDB" id="3891782at2759"/>